<dbReference type="InterPro" id="IPR003578">
    <property type="entry name" value="Small_GTPase_Rho"/>
</dbReference>
<evidence type="ECO:0000256" key="2">
    <source>
        <dbReference type="ARBA" id="ARBA00023134"/>
    </source>
</evidence>
<dbReference type="PROSITE" id="PS51421">
    <property type="entry name" value="RAS"/>
    <property type="match status" value="1"/>
</dbReference>
<keyword evidence="2" id="KW-0342">GTP-binding</keyword>
<protein>
    <submittedName>
        <fullName evidence="3">5720_t:CDS:1</fullName>
    </submittedName>
</protein>
<dbReference type="InterPro" id="IPR005225">
    <property type="entry name" value="Small_GTP-bd"/>
</dbReference>
<dbReference type="InterPro" id="IPR027417">
    <property type="entry name" value="P-loop_NTPase"/>
</dbReference>
<dbReference type="PROSITE" id="PS51419">
    <property type="entry name" value="RAB"/>
    <property type="match status" value="1"/>
</dbReference>
<feature type="non-terminal residue" evidence="3">
    <location>
        <position position="1"/>
    </location>
</feature>
<evidence type="ECO:0000313" key="3">
    <source>
        <dbReference type="EMBL" id="CAG8822232.1"/>
    </source>
</evidence>
<dbReference type="InterPro" id="IPR001806">
    <property type="entry name" value="Small_GTPase"/>
</dbReference>
<proteinExistence type="predicted"/>
<dbReference type="EMBL" id="CAJVQB010035202">
    <property type="protein sequence ID" value="CAG8822232.1"/>
    <property type="molecule type" value="Genomic_DNA"/>
</dbReference>
<evidence type="ECO:0000313" key="4">
    <source>
        <dbReference type="Proteomes" id="UP000789901"/>
    </source>
</evidence>
<evidence type="ECO:0000256" key="1">
    <source>
        <dbReference type="ARBA" id="ARBA00022741"/>
    </source>
</evidence>
<organism evidence="3 4">
    <name type="scientific">Gigaspora margarita</name>
    <dbReference type="NCBI Taxonomy" id="4874"/>
    <lineage>
        <taxon>Eukaryota</taxon>
        <taxon>Fungi</taxon>
        <taxon>Fungi incertae sedis</taxon>
        <taxon>Mucoromycota</taxon>
        <taxon>Glomeromycotina</taxon>
        <taxon>Glomeromycetes</taxon>
        <taxon>Diversisporales</taxon>
        <taxon>Gigasporaceae</taxon>
        <taxon>Gigaspora</taxon>
    </lineage>
</organism>
<keyword evidence="4" id="KW-1185">Reference proteome</keyword>
<accession>A0ABN7W9I7</accession>
<keyword evidence="1" id="KW-0547">Nucleotide-binding</keyword>
<dbReference type="Pfam" id="PF00071">
    <property type="entry name" value="Ras"/>
    <property type="match status" value="1"/>
</dbReference>
<dbReference type="Proteomes" id="UP000789901">
    <property type="component" value="Unassembled WGS sequence"/>
</dbReference>
<gene>
    <name evidence="3" type="ORF">GMARGA_LOCUS28041</name>
</gene>
<dbReference type="SMART" id="SM00174">
    <property type="entry name" value="RHO"/>
    <property type="match status" value="1"/>
</dbReference>
<feature type="non-terminal residue" evidence="3">
    <location>
        <position position="141"/>
    </location>
</feature>
<comment type="caution">
    <text evidence="3">The sequence shown here is derived from an EMBL/GenBank/DDBJ whole genome shotgun (WGS) entry which is preliminary data.</text>
</comment>
<dbReference type="NCBIfam" id="TIGR00231">
    <property type="entry name" value="small_GTP"/>
    <property type="match status" value="1"/>
</dbReference>
<dbReference type="SUPFAM" id="SSF52540">
    <property type="entry name" value="P-loop containing nucleoside triphosphate hydrolases"/>
    <property type="match status" value="1"/>
</dbReference>
<dbReference type="Gene3D" id="3.40.50.300">
    <property type="entry name" value="P-loop containing nucleotide triphosphate hydrolases"/>
    <property type="match status" value="1"/>
</dbReference>
<dbReference type="SMART" id="SM00175">
    <property type="entry name" value="RAB"/>
    <property type="match status" value="1"/>
</dbReference>
<name>A0ABN7W9I7_GIGMA</name>
<sequence>QEEYDRIHPLSYPDADVVLICFSVTSPASFENVKETWVPEVRHYCPGIPYLIVGTQIELRDDPLVVEKLSQQRMSPTTLKQGENFAQTLGAIKYVECSALTQKGLKNVFDEALVAALKSPVRNRARDRTLSLDIMLFLNKM</sequence>
<dbReference type="PANTHER" id="PTHR24072">
    <property type="entry name" value="RHO FAMILY GTPASE"/>
    <property type="match status" value="1"/>
</dbReference>
<reference evidence="3 4" key="1">
    <citation type="submission" date="2021-06" db="EMBL/GenBank/DDBJ databases">
        <authorList>
            <person name="Kallberg Y."/>
            <person name="Tangrot J."/>
            <person name="Rosling A."/>
        </authorList>
    </citation>
    <scope>NUCLEOTIDE SEQUENCE [LARGE SCALE GENOMIC DNA]</scope>
    <source>
        <strain evidence="3 4">120-4 pot B 10/14</strain>
    </source>
</reference>
<dbReference type="PROSITE" id="PS51420">
    <property type="entry name" value="RHO"/>
    <property type="match status" value="1"/>
</dbReference>